<feature type="domain" description="Radical SAM core" evidence="11">
    <location>
        <begin position="14"/>
        <end position="291"/>
    </location>
</feature>
<dbReference type="PIRSF" id="PIRSF000371">
    <property type="entry name" value="PFL_act_enz"/>
    <property type="match status" value="1"/>
</dbReference>
<feature type="domain" description="4Fe-4S ferredoxin-type" evidence="10">
    <location>
        <begin position="71"/>
        <end position="100"/>
    </location>
</feature>
<evidence type="ECO:0000256" key="6">
    <source>
        <dbReference type="ARBA" id="ARBA00023002"/>
    </source>
</evidence>
<keyword evidence="4" id="KW-0949">S-adenosyl-L-methionine</keyword>
<keyword evidence="8" id="KW-0411">Iron-sulfur</keyword>
<dbReference type="InterPro" id="IPR013785">
    <property type="entry name" value="Aldolase_TIM"/>
</dbReference>
<dbReference type="PATRIC" id="fig|997897.5.peg.1261"/>
<dbReference type="SFLD" id="SFLDG01066">
    <property type="entry name" value="organic_radical-activating_enz"/>
    <property type="match status" value="1"/>
</dbReference>
<dbReference type="SFLD" id="SFLDS00029">
    <property type="entry name" value="Radical_SAM"/>
    <property type="match status" value="1"/>
</dbReference>
<dbReference type="Proteomes" id="UP000013041">
    <property type="component" value="Unassembled WGS sequence"/>
</dbReference>
<keyword evidence="7" id="KW-0408">Iron</keyword>
<evidence type="ECO:0000313" key="13">
    <source>
        <dbReference type="Proteomes" id="UP000013041"/>
    </source>
</evidence>
<evidence type="ECO:0000256" key="9">
    <source>
        <dbReference type="ARBA" id="ARBA00047365"/>
    </source>
</evidence>
<protein>
    <submittedName>
        <fullName evidence="12">Glycyl-radical enzyme activating protein family</fullName>
    </submittedName>
</protein>
<dbReference type="SUPFAM" id="SSF102114">
    <property type="entry name" value="Radical SAM enzymes"/>
    <property type="match status" value="1"/>
</dbReference>
<keyword evidence="3" id="KW-0004">4Fe-4S</keyword>
<dbReference type="Pfam" id="PF04055">
    <property type="entry name" value="Radical_SAM"/>
    <property type="match status" value="1"/>
</dbReference>
<dbReference type="GO" id="GO:0046872">
    <property type="term" value="F:metal ion binding"/>
    <property type="evidence" value="ECO:0007669"/>
    <property type="project" value="UniProtKB-KW"/>
</dbReference>
<comment type="catalytic activity">
    <reaction evidence="9">
        <text>glycyl-[protein] + reduced [flavodoxin] + S-adenosyl-L-methionine = glycin-2-yl radical-[protein] + semiquinone [flavodoxin] + 5'-deoxyadenosine + L-methionine + H(+)</text>
        <dbReference type="Rhea" id="RHEA:61976"/>
        <dbReference type="Rhea" id="RHEA-COMP:10622"/>
        <dbReference type="Rhea" id="RHEA-COMP:14480"/>
        <dbReference type="Rhea" id="RHEA-COMP:15993"/>
        <dbReference type="Rhea" id="RHEA-COMP:15994"/>
        <dbReference type="ChEBI" id="CHEBI:15378"/>
        <dbReference type="ChEBI" id="CHEBI:17319"/>
        <dbReference type="ChEBI" id="CHEBI:29947"/>
        <dbReference type="ChEBI" id="CHEBI:32722"/>
        <dbReference type="ChEBI" id="CHEBI:57618"/>
        <dbReference type="ChEBI" id="CHEBI:57844"/>
        <dbReference type="ChEBI" id="CHEBI:59789"/>
        <dbReference type="ChEBI" id="CHEBI:140311"/>
    </reaction>
</comment>
<dbReference type="InterPro" id="IPR017896">
    <property type="entry name" value="4Fe4S_Fe-S-bd"/>
</dbReference>
<name>R0AZC6_9FIRM</name>
<evidence type="ECO:0000256" key="7">
    <source>
        <dbReference type="ARBA" id="ARBA00023004"/>
    </source>
</evidence>
<dbReference type="PANTHER" id="PTHR30352">
    <property type="entry name" value="PYRUVATE FORMATE-LYASE-ACTIVATING ENZYME"/>
    <property type="match status" value="1"/>
</dbReference>
<evidence type="ECO:0000256" key="2">
    <source>
        <dbReference type="ARBA" id="ARBA00009777"/>
    </source>
</evidence>
<evidence type="ECO:0000256" key="3">
    <source>
        <dbReference type="ARBA" id="ARBA00022485"/>
    </source>
</evidence>
<evidence type="ECO:0000313" key="12">
    <source>
        <dbReference type="EMBL" id="ENZ41808.1"/>
    </source>
</evidence>
<proteinExistence type="inferred from homology"/>
<gene>
    <name evidence="12" type="ORF">HMPREF1097_01184</name>
</gene>
<dbReference type="GO" id="GO:0016491">
    <property type="term" value="F:oxidoreductase activity"/>
    <property type="evidence" value="ECO:0007669"/>
    <property type="project" value="UniProtKB-KW"/>
</dbReference>
<dbReference type="GO" id="GO:0051539">
    <property type="term" value="F:4 iron, 4 sulfur cluster binding"/>
    <property type="evidence" value="ECO:0007669"/>
    <property type="project" value="UniProtKB-KW"/>
</dbReference>
<organism evidence="12 13">
    <name type="scientific">Enterocloster bolteae 90B8</name>
    <dbReference type="NCBI Taxonomy" id="997897"/>
    <lineage>
        <taxon>Bacteria</taxon>
        <taxon>Bacillati</taxon>
        <taxon>Bacillota</taxon>
        <taxon>Clostridia</taxon>
        <taxon>Lachnospirales</taxon>
        <taxon>Lachnospiraceae</taxon>
        <taxon>Enterocloster</taxon>
    </lineage>
</organism>
<dbReference type="SFLD" id="SFLDG01118">
    <property type="entry name" value="activating_enzymes__group_2"/>
    <property type="match status" value="1"/>
</dbReference>
<dbReference type="PANTHER" id="PTHR30352:SF4">
    <property type="entry name" value="PYRUVATE FORMATE-LYASE 2-ACTIVATING ENZYME"/>
    <property type="match status" value="1"/>
</dbReference>
<evidence type="ECO:0000256" key="5">
    <source>
        <dbReference type="ARBA" id="ARBA00022723"/>
    </source>
</evidence>
<dbReference type="InterPro" id="IPR012839">
    <property type="entry name" value="Organic_radical_activase"/>
</dbReference>
<keyword evidence="6" id="KW-0560">Oxidoreductase</keyword>
<dbReference type="PROSITE" id="PS51918">
    <property type="entry name" value="RADICAL_SAM"/>
    <property type="match status" value="1"/>
</dbReference>
<dbReference type="HOGENOM" id="CLU_058969_0_0_9"/>
<keyword evidence="5" id="KW-0479">Metal-binding</keyword>
<dbReference type="SUPFAM" id="SSF54862">
    <property type="entry name" value="4Fe-4S ferredoxins"/>
    <property type="match status" value="1"/>
</dbReference>
<accession>R0AZC6</accession>
<dbReference type="AlphaFoldDB" id="R0AZC6"/>
<evidence type="ECO:0000256" key="4">
    <source>
        <dbReference type="ARBA" id="ARBA00022691"/>
    </source>
</evidence>
<evidence type="ECO:0000256" key="1">
    <source>
        <dbReference type="ARBA" id="ARBA00001966"/>
    </source>
</evidence>
<comment type="cofactor">
    <cofactor evidence="1">
        <name>[4Fe-4S] cluster</name>
        <dbReference type="ChEBI" id="CHEBI:49883"/>
    </cofactor>
</comment>
<dbReference type="InterPro" id="IPR001989">
    <property type="entry name" value="Radical_activat_CS"/>
</dbReference>
<dbReference type="EMBL" id="AGYG01000009">
    <property type="protein sequence ID" value="ENZ41808.1"/>
    <property type="molecule type" value="Genomic_DNA"/>
</dbReference>
<comment type="similarity">
    <text evidence="2">Belongs to the organic radical-activating enzymes family.</text>
</comment>
<comment type="caution">
    <text evidence="12">The sequence shown here is derived from an EMBL/GenBank/DDBJ whole genome shotgun (WGS) entry which is preliminary data.</text>
</comment>
<reference evidence="12 13" key="1">
    <citation type="submission" date="2013-01" db="EMBL/GenBank/DDBJ databases">
        <title>The Genome Sequence of Clostridium bolteae 90B8.</title>
        <authorList>
            <consortium name="The Broad Institute Genome Sequencing Platform"/>
            <person name="Earl A."/>
            <person name="Ward D."/>
            <person name="Feldgarden M."/>
            <person name="Gevers D."/>
            <person name="Courvalin P."/>
            <person name="Lambert T."/>
            <person name="Walker B."/>
            <person name="Young S.K."/>
            <person name="Zeng Q."/>
            <person name="Gargeya S."/>
            <person name="Fitzgerald M."/>
            <person name="Haas B."/>
            <person name="Abouelleil A."/>
            <person name="Alvarado L."/>
            <person name="Arachchi H.M."/>
            <person name="Berlin A.M."/>
            <person name="Chapman S.B."/>
            <person name="Dewar J."/>
            <person name="Goldberg J."/>
            <person name="Griggs A."/>
            <person name="Gujja S."/>
            <person name="Hansen M."/>
            <person name="Howarth C."/>
            <person name="Imamovic A."/>
            <person name="Larimer J."/>
            <person name="McCowan C."/>
            <person name="Murphy C."/>
            <person name="Neiman D."/>
            <person name="Pearson M."/>
            <person name="Priest M."/>
            <person name="Roberts A."/>
            <person name="Saif S."/>
            <person name="Shea T."/>
            <person name="Sisk P."/>
            <person name="Sykes S."/>
            <person name="Wortman J."/>
            <person name="Nusbaum C."/>
            <person name="Birren B."/>
        </authorList>
    </citation>
    <scope>NUCLEOTIDE SEQUENCE [LARGE SCALE GENOMIC DNA]</scope>
    <source>
        <strain evidence="12 13">90B8</strain>
    </source>
</reference>
<dbReference type="NCBIfam" id="TIGR02494">
    <property type="entry name" value="PFLE_PFLC"/>
    <property type="match status" value="1"/>
</dbReference>
<dbReference type="InterPro" id="IPR040074">
    <property type="entry name" value="BssD/PflA/YjjW"/>
</dbReference>
<dbReference type="PROSITE" id="PS51379">
    <property type="entry name" value="4FE4S_FER_2"/>
    <property type="match status" value="1"/>
</dbReference>
<dbReference type="PROSITE" id="PS01087">
    <property type="entry name" value="RADICAL_ACTIVATING"/>
    <property type="match status" value="1"/>
</dbReference>
<dbReference type="InterPro" id="IPR058240">
    <property type="entry name" value="rSAM_sf"/>
</dbReference>
<evidence type="ECO:0000259" key="11">
    <source>
        <dbReference type="PROSITE" id="PS51918"/>
    </source>
</evidence>
<dbReference type="Gene3D" id="3.20.20.70">
    <property type="entry name" value="Aldolase class I"/>
    <property type="match status" value="1"/>
</dbReference>
<evidence type="ECO:0000256" key="8">
    <source>
        <dbReference type="ARBA" id="ARBA00023014"/>
    </source>
</evidence>
<sequence>MMGHVFDIQRYSIHDGPGIRTTVFVKGCPLRCKWCANPESWSASPQLFFSSARCIRCGACTQFEGITMGVDGPVIEREKCRDIGRIADVCPAGALSVKGRNMTVAEVMHEVEKDIPFYRRSGGGVTVSGGEPLLQKDFTVGLLAACKEKGLHTIIETAGDVPWESLEAVVPYTDQFFYDVKLVDNGLHRVCTGRENIQILSNLKKLATAGAGLCVRIPMIPAVNDNEKELRAIAGVLKDSGISQYELLAFHQYGKGKYSSCGIHYELSDLEQMTDERKMELTGCFAAYMNE</sequence>
<dbReference type="InterPro" id="IPR007197">
    <property type="entry name" value="rSAM"/>
</dbReference>
<dbReference type="InterPro" id="IPR034457">
    <property type="entry name" value="Organic_radical-activating"/>
</dbReference>
<evidence type="ECO:0000259" key="10">
    <source>
        <dbReference type="PROSITE" id="PS51379"/>
    </source>
</evidence>